<feature type="transmembrane region" description="Helical" evidence="1">
    <location>
        <begin position="60"/>
        <end position="82"/>
    </location>
</feature>
<dbReference type="eggNOG" id="arCOG03585">
    <property type="taxonomic scope" value="Archaea"/>
</dbReference>
<keyword evidence="1" id="KW-0472">Membrane</keyword>
<keyword evidence="1" id="KW-0812">Transmembrane</keyword>
<evidence type="ECO:0000313" key="3">
    <source>
        <dbReference type="Proteomes" id="UP000001015"/>
    </source>
</evidence>
<keyword evidence="3" id="KW-1185">Reference proteome</keyword>
<gene>
    <name evidence="2" type="ordered locus">STK_17564</name>
</gene>
<accession>F9VNK9</accession>
<organism evidence="2 3">
    <name type="scientific">Sulfurisphaera tokodaii (strain DSM 16993 / JCM 10545 / NBRC 100140 / 7)</name>
    <name type="common">Sulfolobus tokodaii</name>
    <dbReference type="NCBI Taxonomy" id="273063"/>
    <lineage>
        <taxon>Archaea</taxon>
        <taxon>Thermoproteota</taxon>
        <taxon>Thermoprotei</taxon>
        <taxon>Sulfolobales</taxon>
        <taxon>Sulfolobaceae</taxon>
        <taxon>Sulfurisphaera</taxon>
    </lineage>
</organism>
<sequence>MLIVVLIRLLSLGVLFQGVFLGDAVLRRAFYLAALTAIRVNLVIKRFCEEHKGRLRGKKLIIACARLLLLGLYCIIISPLMLTSYKESLVFHK</sequence>
<dbReference type="KEGG" id="sto:STK_17564"/>
<proteinExistence type="predicted"/>
<evidence type="ECO:0000256" key="1">
    <source>
        <dbReference type="SAM" id="Phobius"/>
    </source>
</evidence>
<dbReference type="AlphaFoldDB" id="F9VNK9"/>
<keyword evidence="1" id="KW-1133">Transmembrane helix</keyword>
<name>F9VNK9_SULTO</name>
<dbReference type="Proteomes" id="UP000001015">
    <property type="component" value="Chromosome"/>
</dbReference>
<evidence type="ECO:0000313" key="2">
    <source>
        <dbReference type="EMBL" id="BAK54655.1"/>
    </source>
</evidence>
<reference evidence="3" key="1">
    <citation type="journal article" date="2001" name="DNA Res.">
        <title>Complete genome sequence of an aerobic thermoacidophilic Crenarchaeon, Sulfolobus tokodaii strain7.</title>
        <authorList>
            <person name="Kawarabayasi Y."/>
            <person name="Hino Y."/>
            <person name="Horikawa H."/>
            <person name="Jin-no K."/>
            <person name="Takahashi M."/>
            <person name="Sekine M."/>
            <person name="Baba S."/>
            <person name="Ankai A."/>
            <person name="Kosugi H."/>
            <person name="Hosoyama A."/>
            <person name="Fukui S."/>
            <person name="Nagai Y."/>
            <person name="Nishijima K."/>
            <person name="Otsuka R."/>
            <person name="Nakazawa H."/>
            <person name="Takamiya M."/>
            <person name="Kato Y."/>
            <person name="Yoshizawa T."/>
            <person name="Tanaka T."/>
            <person name="Kudoh Y."/>
            <person name="Yamazaki J."/>
            <person name="Kushida N."/>
            <person name="Oguchi A."/>
            <person name="Aoki K."/>
            <person name="Masuda S."/>
            <person name="Yanagii M."/>
            <person name="Nishimura M."/>
            <person name="Yamagishi A."/>
            <person name="Oshima T."/>
            <person name="Kikuchi H."/>
        </authorList>
    </citation>
    <scope>NUCLEOTIDE SEQUENCE [LARGE SCALE GENOMIC DNA]</scope>
    <source>
        <strain evidence="3">DSM 16993 / JCM 10545 / NBRC 100140 / 7</strain>
    </source>
</reference>
<protein>
    <submittedName>
        <fullName evidence="2">Transposase</fullName>
    </submittedName>
</protein>
<dbReference type="EMBL" id="BA000023">
    <property type="protein sequence ID" value="BAK54655.1"/>
    <property type="molecule type" value="Genomic_DNA"/>
</dbReference>